<dbReference type="eggNOG" id="COG3537">
    <property type="taxonomic scope" value="Bacteria"/>
</dbReference>
<name>A1S315_SHEAM</name>
<dbReference type="Pfam" id="PF17678">
    <property type="entry name" value="Glyco_hydro_92N"/>
    <property type="match status" value="1"/>
</dbReference>
<dbReference type="HOGENOM" id="CLU_003690_2_0_6"/>
<feature type="signal peptide" evidence="2">
    <location>
        <begin position="1"/>
        <end position="27"/>
    </location>
</feature>
<dbReference type="SUPFAM" id="SSF48208">
    <property type="entry name" value="Six-hairpin glycosidases"/>
    <property type="match status" value="1"/>
</dbReference>
<dbReference type="KEGG" id="saz:Sama_0563"/>
<evidence type="ECO:0000256" key="2">
    <source>
        <dbReference type="SAM" id="SignalP"/>
    </source>
</evidence>
<dbReference type="Gene3D" id="1.20.1050.60">
    <property type="entry name" value="alpha-1,2-mannosidase"/>
    <property type="match status" value="1"/>
</dbReference>
<keyword evidence="6" id="KW-1185">Reference proteome</keyword>
<dbReference type="PROSITE" id="PS51257">
    <property type="entry name" value="PROKAR_LIPOPROTEIN"/>
    <property type="match status" value="1"/>
</dbReference>
<accession>A1S315</accession>
<dbReference type="InterPro" id="IPR041371">
    <property type="entry name" value="GH92_N"/>
</dbReference>
<feature type="region of interest" description="Disordered" evidence="1">
    <location>
        <begin position="291"/>
        <end position="313"/>
    </location>
</feature>
<dbReference type="Proteomes" id="UP000009175">
    <property type="component" value="Chromosome"/>
</dbReference>
<evidence type="ECO:0000259" key="4">
    <source>
        <dbReference type="Pfam" id="PF17678"/>
    </source>
</evidence>
<dbReference type="GO" id="GO:0006516">
    <property type="term" value="P:glycoprotein catabolic process"/>
    <property type="evidence" value="ECO:0007669"/>
    <property type="project" value="TreeGrafter"/>
</dbReference>
<dbReference type="Gene3D" id="3.30.2080.10">
    <property type="entry name" value="GH92 mannosidase domain"/>
    <property type="match status" value="1"/>
</dbReference>
<dbReference type="InterPro" id="IPR014718">
    <property type="entry name" value="GH-type_carb-bd"/>
</dbReference>
<dbReference type="InterPro" id="IPR005887">
    <property type="entry name" value="GH92_a_mannosidase_put"/>
</dbReference>
<feature type="chain" id="PRO_5002636391" evidence="2">
    <location>
        <begin position="28"/>
        <end position="849"/>
    </location>
</feature>
<feature type="region of interest" description="Disordered" evidence="1">
    <location>
        <begin position="827"/>
        <end position="849"/>
    </location>
</feature>
<evidence type="ECO:0000259" key="3">
    <source>
        <dbReference type="Pfam" id="PF07971"/>
    </source>
</evidence>
<dbReference type="Pfam" id="PF07971">
    <property type="entry name" value="Glyco_hydro_92"/>
    <property type="match status" value="1"/>
</dbReference>
<dbReference type="OrthoDB" id="9804511at2"/>
<proteinExistence type="predicted"/>
<dbReference type="PANTHER" id="PTHR12143">
    <property type="entry name" value="PEPTIDE N-GLYCANASE PNGASE -RELATED"/>
    <property type="match status" value="1"/>
</dbReference>
<sequence length="849" mass="92223">MHIPRTLIGIAVSAALGAISLSGCSSEADTNRNQQANPATTAVNATTNANATAPNWIKQPVDFVDPLIGSQGVFNHRQAANVAVGASLPFGMFNFGPEHAYTEALLNESEGLKKRVLEEKVRIPVSPGGYNYDATRVKGFSFTRLSGTGCLGASGEVPVLPFLEPIKHSPDTDLMDTYYSVGYSHANESVRPGSYRITLDNGVGVNLSATERSGIAEFAFPKDAAAKLLFRTAYNQLGSEKASTRFHPETGEITGSVTSGNFCGYLGEANRYSYYTLHFVAKLDVPVTSSGGWQDDKMRPGASYSEGGTGYGPKGVPELGKGSGLWLELDTSVQQKVTMRVGISYVSEANARQNLIAEQAHKDFAAVEAAANQRWNDTLAKVAVAADPVDAKNRLTTFYTALYHALHHPNLFSDVNGEYTGFDGTVHRLSQGQQAQYANYSLWDVYRSQLQLISLMEPKVGSDMAQSMLNQANQYGGVWDRWTHNSGPTSVMSGDPSTIAIANFVAFGADDFAVKEAYQSLYKAATEPTQFDLGNTGCPVFCRGQRPSLDQWLSLNYISDQSNSWEGASETLEQVSADFALSQLAARLGKQSQSDEMLARAGYWKNLYNPKATDKLGYIQGRNKDGSWKADFDPASPHLFVEGSPAQYLWMLPFDGAGMSALLGGDAAMEARLDSHFIKPDGSYVLFRDDAFYADVSNQPSINSPWMYLHTGAAYKTQKVVRETLNTLWLPTPKGIPGQDDLGQMSSWYVFSALGLYPMLPGRAELVLAAPVFEAAEIGKLSIRAPGASNDRLYIDEVVLNGHPNLKSFISPEYIDHKTSLEFKLSDKPNPAFGQAKTDRPPSFSLTGN</sequence>
<feature type="domain" description="Glycosyl hydrolase family 92" evidence="3">
    <location>
        <begin position="350"/>
        <end position="826"/>
    </location>
</feature>
<gene>
    <name evidence="5" type="ordered locus">Sama_0563</name>
</gene>
<evidence type="ECO:0000256" key="1">
    <source>
        <dbReference type="SAM" id="MobiDB-lite"/>
    </source>
</evidence>
<protein>
    <submittedName>
        <fullName evidence="5">Alpha-1,2-mannosidase family protein</fullName>
    </submittedName>
</protein>
<feature type="domain" description="Glycosyl hydrolase family 92 N-terminal" evidence="4">
    <location>
        <begin position="63"/>
        <end position="344"/>
    </location>
</feature>
<dbReference type="AlphaFoldDB" id="A1S315"/>
<dbReference type="GO" id="GO:0005975">
    <property type="term" value="P:carbohydrate metabolic process"/>
    <property type="evidence" value="ECO:0007669"/>
    <property type="project" value="InterPro"/>
</dbReference>
<dbReference type="PANTHER" id="PTHR12143:SF39">
    <property type="entry name" value="SECRETED PROTEIN"/>
    <property type="match status" value="1"/>
</dbReference>
<dbReference type="GO" id="GO:0005829">
    <property type="term" value="C:cytosol"/>
    <property type="evidence" value="ECO:0007669"/>
    <property type="project" value="TreeGrafter"/>
</dbReference>
<evidence type="ECO:0000313" key="5">
    <source>
        <dbReference type="EMBL" id="ABL98771.1"/>
    </source>
</evidence>
<dbReference type="InterPro" id="IPR012939">
    <property type="entry name" value="Glyco_hydro_92"/>
</dbReference>
<dbReference type="CAZy" id="GH92">
    <property type="family name" value="Glycoside Hydrolase Family 92"/>
</dbReference>
<dbReference type="NCBIfam" id="TIGR01180">
    <property type="entry name" value="aman2_put"/>
    <property type="match status" value="1"/>
</dbReference>
<dbReference type="GO" id="GO:0000224">
    <property type="term" value="F:peptide-N4-(N-acetyl-beta-glucosaminyl)asparagine amidase activity"/>
    <property type="evidence" value="ECO:0007669"/>
    <property type="project" value="TreeGrafter"/>
</dbReference>
<dbReference type="EMBL" id="CP000507">
    <property type="protein sequence ID" value="ABL98771.1"/>
    <property type="molecule type" value="Genomic_DNA"/>
</dbReference>
<dbReference type="InterPro" id="IPR050883">
    <property type="entry name" value="PNGase"/>
</dbReference>
<keyword evidence="2" id="KW-0732">Signal</keyword>
<dbReference type="GO" id="GO:0030246">
    <property type="term" value="F:carbohydrate binding"/>
    <property type="evidence" value="ECO:0007669"/>
    <property type="project" value="InterPro"/>
</dbReference>
<dbReference type="STRING" id="326297.Sama_0563"/>
<dbReference type="InterPro" id="IPR008928">
    <property type="entry name" value="6-hairpin_glycosidase_sf"/>
</dbReference>
<reference evidence="5 6" key="1">
    <citation type="submission" date="2006-12" db="EMBL/GenBank/DDBJ databases">
        <title>Complete sequence of Shewanella amazonensis SB2B.</title>
        <authorList>
            <consortium name="US DOE Joint Genome Institute"/>
            <person name="Copeland A."/>
            <person name="Lucas S."/>
            <person name="Lapidus A."/>
            <person name="Barry K."/>
            <person name="Detter J.C."/>
            <person name="Glavina del Rio T."/>
            <person name="Hammon N."/>
            <person name="Israni S."/>
            <person name="Dalin E."/>
            <person name="Tice H."/>
            <person name="Pitluck S."/>
            <person name="Munk A.C."/>
            <person name="Brettin T."/>
            <person name="Bruce D."/>
            <person name="Han C."/>
            <person name="Tapia R."/>
            <person name="Gilna P."/>
            <person name="Schmutz J."/>
            <person name="Larimer F."/>
            <person name="Land M."/>
            <person name="Hauser L."/>
            <person name="Kyrpides N."/>
            <person name="Mikhailova N."/>
            <person name="Fredrickson J."/>
            <person name="Richardson P."/>
        </authorList>
    </citation>
    <scope>NUCLEOTIDE SEQUENCE [LARGE SCALE GENOMIC DNA]</scope>
    <source>
        <strain evidence="6">ATCC BAA-1098 / SB2B</strain>
    </source>
</reference>
<dbReference type="Gene3D" id="1.20.1610.10">
    <property type="entry name" value="alpha-1,2-mannosidases domains"/>
    <property type="match status" value="1"/>
</dbReference>
<organism evidence="5 6">
    <name type="scientific">Shewanella amazonensis (strain ATCC BAA-1098 / SB2B)</name>
    <dbReference type="NCBI Taxonomy" id="326297"/>
    <lineage>
        <taxon>Bacteria</taxon>
        <taxon>Pseudomonadati</taxon>
        <taxon>Pseudomonadota</taxon>
        <taxon>Gammaproteobacteria</taxon>
        <taxon>Alteromonadales</taxon>
        <taxon>Shewanellaceae</taxon>
        <taxon>Shewanella</taxon>
    </lineage>
</organism>
<dbReference type="Gene3D" id="2.70.98.10">
    <property type="match status" value="1"/>
</dbReference>
<evidence type="ECO:0000313" key="6">
    <source>
        <dbReference type="Proteomes" id="UP000009175"/>
    </source>
</evidence>
<dbReference type="RefSeq" id="WP_011758681.1">
    <property type="nucleotide sequence ID" value="NC_008700.1"/>
</dbReference>